<dbReference type="Pfam" id="PF09808">
    <property type="entry name" value="SNAPC1"/>
    <property type="match status" value="1"/>
</dbReference>
<dbReference type="OrthoDB" id="3253083at2759"/>
<accession>A0A166FG39</accession>
<evidence type="ECO:0000256" key="1">
    <source>
        <dbReference type="SAM" id="MobiDB-lite"/>
    </source>
</evidence>
<name>A0A166FG39_9AGAM</name>
<gene>
    <name evidence="2" type="ORF">FIBSPDRAFT_793852</name>
</gene>
<proteinExistence type="predicted"/>
<evidence type="ECO:0000313" key="2">
    <source>
        <dbReference type="EMBL" id="KZP16771.1"/>
    </source>
</evidence>
<organism evidence="2 3">
    <name type="scientific">Athelia psychrophila</name>
    <dbReference type="NCBI Taxonomy" id="1759441"/>
    <lineage>
        <taxon>Eukaryota</taxon>
        <taxon>Fungi</taxon>
        <taxon>Dikarya</taxon>
        <taxon>Basidiomycota</taxon>
        <taxon>Agaricomycotina</taxon>
        <taxon>Agaricomycetes</taxon>
        <taxon>Agaricomycetidae</taxon>
        <taxon>Atheliales</taxon>
        <taxon>Atheliaceae</taxon>
        <taxon>Athelia</taxon>
    </lineage>
</organism>
<dbReference type="EMBL" id="KV417589">
    <property type="protein sequence ID" value="KZP16771.1"/>
    <property type="molecule type" value="Genomic_DNA"/>
</dbReference>
<dbReference type="Proteomes" id="UP000076532">
    <property type="component" value="Unassembled WGS sequence"/>
</dbReference>
<dbReference type="STRING" id="436010.A0A166FG39"/>
<protein>
    <submittedName>
        <fullName evidence="2">Uncharacterized protein</fullName>
    </submittedName>
</protein>
<evidence type="ECO:0000313" key="3">
    <source>
        <dbReference type="Proteomes" id="UP000076532"/>
    </source>
</evidence>
<feature type="region of interest" description="Disordered" evidence="1">
    <location>
        <begin position="211"/>
        <end position="231"/>
    </location>
</feature>
<reference evidence="2 3" key="1">
    <citation type="journal article" date="2016" name="Mol. Biol. Evol.">
        <title>Comparative Genomics of Early-Diverging Mushroom-Forming Fungi Provides Insights into the Origins of Lignocellulose Decay Capabilities.</title>
        <authorList>
            <person name="Nagy L.G."/>
            <person name="Riley R."/>
            <person name="Tritt A."/>
            <person name="Adam C."/>
            <person name="Daum C."/>
            <person name="Floudas D."/>
            <person name="Sun H."/>
            <person name="Yadav J.S."/>
            <person name="Pangilinan J."/>
            <person name="Larsson K.H."/>
            <person name="Matsuura K."/>
            <person name="Barry K."/>
            <person name="Labutti K."/>
            <person name="Kuo R."/>
            <person name="Ohm R.A."/>
            <person name="Bhattacharya S.S."/>
            <person name="Shirouzu T."/>
            <person name="Yoshinaga Y."/>
            <person name="Martin F.M."/>
            <person name="Grigoriev I.V."/>
            <person name="Hibbett D.S."/>
        </authorList>
    </citation>
    <scope>NUCLEOTIDE SEQUENCE [LARGE SCALE GENOMIC DNA]</scope>
    <source>
        <strain evidence="2 3">CBS 109695</strain>
    </source>
</reference>
<dbReference type="AlphaFoldDB" id="A0A166FG39"/>
<feature type="compositionally biased region" description="Basic residues" evidence="1">
    <location>
        <begin position="218"/>
        <end position="231"/>
    </location>
</feature>
<dbReference type="InterPro" id="IPR019188">
    <property type="entry name" value="SNAPC1"/>
</dbReference>
<keyword evidence="3" id="KW-1185">Reference proteome</keyword>
<sequence length="386" mass="42540">MALAPSPSSNRGVVTVQPSYFTSSLYVNPLRDDIANLIHVYSEHFLQGQTAQPFTLFKSLWNSIGWTWIHLKVFDSRSRDTFMKITARLFLERAVESEPPLTRVVALFGFYTLFNTQPYVRAPQLYVLKHVDIPIDQYMSLISLPPILLGHLTPLQPHTVFILSSLVKSQVFYILPSSDLHPLNPRILPREIFVQDGFEISVEAAQDQVAADADAPAKKKKGRPTKRDKKKKAILALQQVDKWLEKNSVTIQPPDGSEDLPLTAHVLMSNPPTATLDKYRTQKAILLEAITAGDSMERTTAQQALEKANGSVLARLRKLDEMAAEKGLEVGGEGGERTGLERVERAVAELNANGGNMVPRGGILGLLEGGGLAGIDADQVPSDRTS</sequence>